<protein>
    <recommendedName>
        <fullName evidence="4">SAP domain-containing protein</fullName>
    </recommendedName>
</protein>
<evidence type="ECO:0000256" key="2">
    <source>
        <dbReference type="SAM" id="MobiDB-lite"/>
    </source>
</evidence>
<accession>A0A7S1DEA8</accession>
<evidence type="ECO:0008006" key="4">
    <source>
        <dbReference type="Google" id="ProtNLM"/>
    </source>
</evidence>
<evidence type="ECO:0000256" key="1">
    <source>
        <dbReference type="SAM" id="Coils"/>
    </source>
</evidence>
<evidence type="ECO:0000313" key="3">
    <source>
        <dbReference type="EMBL" id="CAD8945658.1"/>
    </source>
</evidence>
<dbReference type="AlphaFoldDB" id="A0A7S1DEA8"/>
<organism evidence="3">
    <name type="scientific">Hemiselmis andersenii</name>
    <name type="common">Cryptophyte alga</name>
    <dbReference type="NCBI Taxonomy" id="464988"/>
    <lineage>
        <taxon>Eukaryota</taxon>
        <taxon>Cryptophyceae</taxon>
        <taxon>Cryptomonadales</taxon>
        <taxon>Hemiselmidaceae</taxon>
        <taxon>Hemiselmis</taxon>
    </lineage>
</organism>
<dbReference type="EMBL" id="HBFX01000342">
    <property type="protein sequence ID" value="CAD8945658.1"/>
    <property type="molecule type" value="Transcribed_RNA"/>
</dbReference>
<feature type="compositionally biased region" description="Low complexity" evidence="2">
    <location>
        <begin position="48"/>
        <end position="63"/>
    </location>
</feature>
<sequence length="349" mass="39454">MDMSEDKAGGRKRKRSASPPTNEPSPPEAKKASRMQGIIDFFTSPNPKAGSAAGGARSTGKKGASNKKRISFGTPMIHNFDVMSPARRRRPEADDAALDAEKQETEALRVELQCRKEEEELNIDVEKADHKSMAKVVNSIWTRDQIALLKQRGVAWDTDKKLPRRELASRLQLMEAIERKGDVLMSGEYATLPDQMEMGALVKELKKRRITTEGDRRTLEMRLEDALLKEGSRFDVRGEDGYAFGRHSVSARNVIEELTMGELRQQLLLPHWGLSKDHVPKKRNDREDLLEKLVNEELDKRKSVAFDLALDNMLSSYGLANNGPKRERFMRLCDHLKTLPKGAQHEGQL</sequence>
<feature type="coiled-coil region" evidence="1">
    <location>
        <begin position="98"/>
        <end position="129"/>
    </location>
</feature>
<keyword evidence="1" id="KW-0175">Coiled coil</keyword>
<name>A0A7S1DEA8_HEMAN</name>
<feature type="region of interest" description="Disordered" evidence="2">
    <location>
        <begin position="1"/>
        <end position="72"/>
    </location>
</feature>
<proteinExistence type="predicted"/>
<gene>
    <name evidence="3" type="ORF">HAND00432_LOCUS175</name>
</gene>
<reference evidence="3" key="1">
    <citation type="submission" date="2021-01" db="EMBL/GenBank/DDBJ databases">
        <authorList>
            <person name="Corre E."/>
            <person name="Pelletier E."/>
            <person name="Niang G."/>
            <person name="Scheremetjew M."/>
            <person name="Finn R."/>
            <person name="Kale V."/>
            <person name="Holt S."/>
            <person name="Cochrane G."/>
            <person name="Meng A."/>
            <person name="Brown T."/>
            <person name="Cohen L."/>
        </authorList>
    </citation>
    <scope>NUCLEOTIDE SEQUENCE</scope>
    <source>
        <strain evidence="3">CCMP644</strain>
    </source>
</reference>